<feature type="domain" description="GerMN" evidence="3">
    <location>
        <begin position="181"/>
        <end position="289"/>
    </location>
</feature>
<gene>
    <name evidence="6" type="ORF">FAB82_02800</name>
</gene>
<feature type="chain" id="PRO_5020301349" description="GerMN domain-containing protein" evidence="2">
    <location>
        <begin position="21"/>
        <end position="577"/>
    </location>
</feature>
<proteinExistence type="predicted"/>
<dbReference type="InterPro" id="IPR019606">
    <property type="entry name" value="GerMN"/>
</dbReference>
<evidence type="ECO:0008006" key="8">
    <source>
        <dbReference type="Google" id="ProtNLM"/>
    </source>
</evidence>
<dbReference type="AlphaFoldDB" id="A0A4S8QJJ2"/>
<dbReference type="OrthoDB" id="5172668at2"/>
<evidence type="ECO:0000259" key="4">
    <source>
        <dbReference type="Pfam" id="PF10647"/>
    </source>
</evidence>
<name>A0A4S8QJJ2_9ACTN</name>
<feature type="domain" description="Lipoprotein LpqB N-terminal" evidence="5">
    <location>
        <begin position="56"/>
        <end position="173"/>
    </location>
</feature>
<sequence>MRIRDLTVLAAVGAVAMSMASCGIPESSDPQVIEEAPTDFDESSSNPVEEFLPSVDARTTVQNYFKAAAGDPNGRDQRLQVFTEDDIEFSDPAEGIRLLADVRYELAEGEDISSETVTVTGSIIGTYLPDGQVRMSSTPQEYEEEFDLQREGLQDAWTFAELPAQVALTYEQFTNVYEQAPLYFQAAGESGLLVPDLRWIFDQLDADTARGIRLGWLVQGPSEWVEQSARSAIPSGTTVKNSDEDGVVHIDLDLGDVADTGAVDVDSVAAQVAWSLGLEGDFVLTIDGGEVADGDLDDYRDWNAIPENLEELGYFVSDDTVWQVENDVTTDSSADHPWVGFTADGLEQVAVADNDQIAAIVAGSMEPILQVGSGTDSMTTVPGISGDLHDPQWLADGTVVLVDDGTLIAVDPESGATQVLAGDEITALAVAADGRRLAYVEDGSAAVAPLNLDADGNLLLGDDRPIGLSIGDVTDVAWSSEDYLWVAGRDDGSDEQLFRVAIDNSRVEAQAGASGFPSITAIAANPADPAEPNQNRGEPVIVSIGSNLYRVHSESLQPLDGGSGDPINGSAPFTVLQ</sequence>
<evidence type="ECO:0000313" key="6">
    <source>
        <dbReference type="EMBL" id="THV43175.1"/>
    </source>
</evidence>
<organism evidence="6 7">
    <name type="scientific">Glycomyces buryatensis</name>
    <dbReference type="NCBI Taxonomy" id="2570927"/>
    <lineage>
        <taxon>Bacteria</taxon>
        <taxon>Bacillati</taxon>
        <taxon>Actinomycetota</taxon>
        <taxon>Actinomycetes</taxon>
        <taxon>Glycomycetales</taxon>
        <taxon>Glycomycetaceae</taxon>
        <taxon>Glycomyces</taxon>
    </lineage>
</organism>
<comment type="caution">
    <text evidence="6">The sequence shown here is derived from an EMBL/GenBank/DDBJ whole genome shotgun (WGS) entry which is preliminary data.</text>
</comment>
<dbReference type="PROSITE" id="PS51257">
    <property type="entry name" value="PROKAR_LIPOPROTEIN"/>
    <property type="match status" value="1"/>
</dbReference>
<dbReference type="Pfam" id="PF25976">
    <property type="entry name" value="LpqB_N"/>
    <property type="match status" value="1"/>
</dbReference>
<reference evidence="7" key="1">
    <citation type="submission" date="2019-04" db="EMBL/GenBank/DDBJ databases">
        <title>Nocardioides xinjiangensis sp. nov.</title>
        <authorList>
            <person name="Liu S."/>
        </authorList>
    </citation>
    <scope>NUCLEOTIDE SEQUENCE [LARGE SCALE GENOMIC DNA]</scope>
    <source>
        <strain evidence="7">18</strain>
    </source>
</reference>
<dbReference type="Proteomes" id="UP000308760">
    <property type="component" value="Unassembled WGS sequence"/>
</dbReference>
<reference evidence="6 7" key="2">
    <citation type="submission" date="2019-05" db="EMBL/GenBank/DDBJ databases">
        <title>Glycomyces buryatensis sp. nov.</title>
        <authorList>
            <person name="Nikitina E."/>
        </authorList>
    </citation>
    <scope>NUCLEOTIDE SEQUENCE [LARGE SCALE GENOMIC DNA]</scope>
    <source>
        <strain evidence="6 7">18</strain>
    </source>
</reference>
<accession>A0A4S8QJJ2</accession>
<dbReference type="Pfam" id="PF10647">
    <property type="entry name" value="Gmad1"/>
    <property type="match status" value="1"/>
</dbReference>
<evidence type="ECO:0000259" key="3">
    <source>
        <dbReference type="Pfam" id="PF10646"/>
    </source>
</evidence>
<evidence type="ECO:0000256" key="1">
    <source>
        <dbReference type="SAM" id="MobiDB-lite"/>
    </source>
</evidence>
<evidence type="ECO:0000259" key="5">
    <source>
        <dbReference type="Pfam" id="PF25976"/>
    </source>
</evidence>
<evidence type="ECO:0000313" key="7">
    <source>
        <dbReference type="Proteomes" id="UP000308760"/>
    </source>
</evidence>
<dbReference type="SUPFAM" id="SSF75011">
    <property type="entry name" value="3-carboxy-cis,cis-mucoante lactonizing enzyme"/>
    <property type="match status" value="1"/>
</dbReference>
<feature type="domain" description="Lipoprotein LpqB C-terminal" evidence="4">
    <location>
        <begin position="342"/>
        <end position="526"/>
    </location>
</feature>
<keyword evidence="2" id="KW-0732">Signal</keyword>
<protein>
    <recommendedName>
        <fullName evidence="8">GerMN domain-containing protein</fullName>
    </recommendedName>
</protein>
<feature type="region of interest" description="Disordered" evidence="1">
    <location>
        <begin position="555"/>
        <end position="577"/>
    </location>
</feature>
<keyword evidence="7" id="KW-1185">Reference proteome</keyword>
<dbReference type="InterPro" id="IPR059026">
    <property type="entry name" value="LpqB_N"/>
</dbReference>
<dbReference type="Pfam" id="PF10646">
    <property type="entry name" value="Germane"/>
    <property type="match status" value="1"/>
</dbReference>
<evidence type="ECO:0000256" key="2">
    <source>
        <dbReference type="SAM" id="SignalP"/>
    </source>
</evidence>
<feature type="signal peptide" evidence="2">
    <location>
        <begin position="1"/>
        <end position="20"/>
    </location>
</feature>
<dbReference type="EMBL" id="STGY01000007">
    <property type="protein sequence ID" value="THV43175.1"/>
    <property type="molecule type" value="Genomic_DNA"/>
</dbReference>
<dbReference type="InterPro" id="IPR018910">
    <property type="entry name" value="LpqB_C"/>
</dbReference>
<dbReference type="RefSeq" id="WP_136533016.1">
    <property type="nucleotide sequence ID" value="NZ_STGY01000007.1"/>
</dbReference>